<dbReference type="InterPro" id="IPR001328">
    <property type="entry name" value="Pept_tRNA_hydro"/>
</dbReference>
<protein>
    <submittedName>
        <fullName evidence="1">Uncharacterized protein</fullName>
    </submittedName>
</protein>
<dbReference type="EMBL" id="LODT01000004">
    <property type="protein sequence ID" value="KYR02081.1"/>
    <property type="molecule type" value="Genomic_DNA"/>
</dbReference>
<dbReference type="InParanoid" id="A0A152A7H6"/>
<dbReference type="Proteomes" id="UP000076078">
    <property type="component" value="Unassembled WGS sequence"/>
</dbReference>
<keyword evidence="2" id="KW-1185">Reference proteome</keyword>
<evidence type="ECO:0000313" key="1">
    <source>
        <dbReference type="EMBL" id="KYR02081.1"/>
    </source>
</evidence>
<dbReference type="AlphaFoldDB" id="A0A152A7H6"/>
<accession>A0A152A7H6</accession>
<reference evidence="1 2" key="1">
    <citation type="submission" date="2015-12" db="EMBL/GenBank/DDBJ databases">
        <title>Dictyostelia acquired genes for synthesis and detection of signals that induce cell-type specialization by lateral gene transfer from prokaryotes.</title>
        <authorList>
            <person name="Gloeckner G."/>
            <person name="Schaap P."/>
        </authorList>
    </citation>
    <scope>NUCLEOTIDE SEQUENCE [LARGE SCALE GENOMIC DNA]</scope>
    <source>
        <strain evidence="1 2">TK</strain>
    </source>
</reference>
<sequence length="246" mass="28214">MSRFSKNLSFVLNSARSKANPIVFFGIGNYGSLSSRNSIGIRAVNQFVHKFGMKWVDFPQSCAKLAYSPENHLLFVKADTYLARNNFEVLKRLMILLPNIKTETFCAVHYEHLFKLGIVEGVFGGRTRHNECLHGITSVFQTEKYHRIPIGIAHPIDDISYEPTPYSLGDVYLDTVKPYVLNRFPDVQMELVDKVVVPYAVNEIMQMISKIRSETSQREVTESDIRNELQNFKSPRVDYNNIDTIN</sequence>
<comment type="caution">
    <text evidence="1">The sequence shown here is derived from an EMBL/GenBank/DDBJ whole genome shotgun (WGS) entry which is preliminary data.</text>
</comment>
<dbReference type="OrthoDB" id="14233at2759"/>
<dbReference type="Gene3D" id="3.40.50.1470">
    <property type="entry name" value="Peptidyl-tRNA hydrolase"/>
    <property type="match status" value="1"/>
</dbReference>
<proteinExistence type="predicted"/>
<dbReference type="STRING" id="361077.A0A152A7H6"/>
<dbReference type="InterPro" id="IPR036416">
    <property type="entry name" value="Pept_tRNA_hydro_sf"/>
</dbReference>
<evidence type="ECO:0000313" key="2">
    <source>
        <dbReference type="Proteomes" id="UP000076078"/>
    </source>
</evidence>
<dbReference type="SUPFAM" id="SSF53178">
    <property type="entry name" value="Peptidyl-tRNA hydrolase-like"/>
    <property type="match status" value="1"/>
</dbReference>
<organism evidence="1 2">
    <name type="scientific">Tieghemostelium lacteum</name>
    <name type="common">Slime mold</name>
    <name type="synonym">Dictyostelium lacteum</name>
    <dbReference type="NCBI Taxonomy" id="361077"/>
    <lineage>
        <taxon>Eukaryota</taxon>
        <taxon>Amoebozoa</taxon>
        <taxon>Evosea</taxon>
        <taxon>Eumycetozoa</taxon>
        <taxon>Dictyostelia</taxon>
        <taxon>Dictyosteliales</taxon>
        <taxon>Raperosteliaceae</taxon>
        <taxon>Tieghemostelium</taxon>
    </lineage>
</organism>
<dbReference type="OMA" id="CAIHYEH"/>
<dbReference type="GO" id="GO:0004045">
    <property type="term" value="F:peptidyl-tRNA hydrolase activity"/>
    <property type="evidence" value="ECO:0007669"/>
    <property type="project" value="InterPro"/>
</dbReference>
<gene>
    <name evidence="1" type="ORF">DLAC_00882</name>
</gene>
<name>A0A152A7H6_TIELA</name>
<dbReference type="Pfam" id="PF01195">
    <property type="entry name" value="Pept_tRNA_hydro"/>
    <property type="match status" value="1"/>
</dbReference>